<sequence>MFYAFIKGLERIVEGTGSRCFGVSFTVLSVTGDKQIPDAKRDSFHYAAVISIKPSLSSLQNPNPPRVEADLPHFHNGKHL</sequence>
<protein>
    <submittedName>
        <fullName evidence="2">Uncharacterized protein</fullName>
    </submittedName>
</protein>
<dbReference type="EMBL" id="BJYD01000026">
    <property type="protein sequence ID" value="GEN54700.1"/>
    <property type="molecule type" value="Genomic_DNA"/>
</dbReference>
<comment type="caution">
    <text evidence="2">The sequence shown here is derived from an EMBL/GenBank/DDBJ whole genome shotgun (WGS) entry which is preliminary data.</text>
</comment>
<name>A0A511WU65_9BACI</name>
<reference evidence="2 3" key="1">
    <citation type="submission" date="2019-07" db="EMBL/GenBank/DDBJ databases">
        <title>Whole genome shotgun sequence of Halobacillus faecis NBRC 103569.</title>
        <authorList>
            <person name="Hosoyama A."/>
            <person name="Uohara A."/>
            <person name="Ohji S."/>
            <person name="Ichikawa N."/>
        </authorList>
    </citation>
    <scope>NUCLEOTIDE SEQUENCE [LARGE SCALE GENOMIC DNA]</scope>
    <source>
        <strain evidence="2 3">NBRC 103569</strain>
    </source>
</reference>
<keyword evidence="3" id="KW-1185">Reference proteome</keyword>
<dbReference type="Proteomes" id="UP000321886">
    <property type="component" value="Unassembled WGS sequence"/>
</dbReference>
<dbReference type="AlphaFoldDB" id="A0A511WU65"/>
<accession>A0A511WU65</accession>
<evidence type="ECO:0000313" key="3">
    <source>
        <dbReference type="Proteomes" id="UP000321886"/>
    </source>
</evidence>
<evidence type="ECO:0000313" key="2">
    <source>
        <dbReference type="EMBL" id="GEN54700.1"/>
    </source>
</evidence>
<gene>
    <name evidence="2" type="ORF">HFA01_29620</name>
</gene>
<proteinExistence type="predicted"/>
<organism evidence="2 3">
    <name type="scientific">Halobacillus faecis</name>
    <dbReference type="NCBI Taxonomy" id="360184"/>
    <lineage>
        <taxon>Bacteria</taxon>
        <taxon>Bacillati</taxon>
        <taxon>Bacillota</taxon>
        <taxon>Bacilli</taxon>
        <taxon>Bacillales</taxon>
        <taxon>Bacillaceae</taxon>
        <taxon>Halobacillus</taxon>
    </lineage>
</organism>
<evidence type="ECO:0000256" key="1">
    <source>
        <dbReference type="SAM" id="MobiDB-lite"/>
    </source>
</evidence>
<feature type="region of interest" description="Disordered" evidence="1">
    <location>
        <begin position="58"/>
        <end position="80"/>
    </location>
</feature>